<proteinExistence type="predicted"/>
<comment type="caution">
    <text evidence="2">The sequence shown here is derived from an EMBL/GenBank/DDBJ whole genome shotgun (WGS) entry which is preliminary data.</text>
</comment>
<evidence type="ECO:0000256" key="1">
    <source>
        <dbReference type="SAM" id="MobiDB-lite"/>
    </source>
</evidence>
<accession>A0A815TIY4</accession>
<feature type="region of interest" description="Disordered" evidence="1">
    <location>
        <begin position="1"/>
        <end position="21"/>
    </location>
</feature>
<dbReference type="Proteomes" id="UP000663864">
    <property type="component" value="Unassembled WGS sequence"/>
</dbReference>
<sequence>MKPYRDIPSNITQTTDGNIEQDGKEQNSLYLEIMRQQQELDNKLSTGQMKFIIEDRVFKAIPGLRVAITGIAARGFEIKIRLSLIGGGWAEPTYSLPWLRH</sequence>
<reference evidence="2" key="1">
    <citation type="submission" date="2021-02" db="EMBL/GenBank/DDBJ databases">
        <authorList>
            <person name="Nowell W R."/>
        </authorList>
    </citation>
    <scope>NUCLEOTIDE SEQUENCE</scope>
</reference>
<gene>
    <name evidence="2" type="ORF">ZHD862_LOCUS37834</name>
</gene>
<organism evidence="2 3">
    <name type="scientific">Rotaria sordida</name>
    <dbReference type="NCBI Taxonomy" id="392033"/>
    <lineage>
        <taxon>Eukaryota</taxon>
        <taxon>Metazoa</taxon>
        <taxon>Spiralia</taxon>
        <taxon>Gnathifera</taxon>
        <taxon>Rotifera</taxon>
        <taxon>Eurotatoria</taxon>
        <taxon>Bdelloidea</taxon>
        <taxon>Philodinida</taxon>
        <taxon>Philodinidae</taxon>
        <taxon>Rotaria</taxon>
    </lineage>
</organism>
<evidence type="ECO:0000313" key="2">
    <source>
        <dbReference type="EMBL" id="CAF1509213.1"/>
    </source>
</evidence>
<dbReference type="AlphaFoldDB" id="A0A815TIY4"/>
<feature type="compositionally biased region" description="Polar residues" evidence="1">
    <location>
        <begin position="9"/>
        <end position="18"/>
    </location>
</feature>
<protein>
    <submittedName>
        <fullName evidence="2">Uncharacterized protein</fullName>
    </submittedName>
</protein>
<name>A0A815TIY4_9BILA</name>
<evidence type="ECO:0000313" key="3">
    <source>
        <dbReference type="Proteomes" id="UP000663864"/>
    </source>
</evidence>
<dbReference type="EMBL" id="CAJNOT010007626">
    <property type="protein sequence ID" value="CAF1509213.1"/>
    <property type="molecule type" value="Genomic_DNA"/>
</dbReference>